<dbReference type="EMBL" id="QGKY02002305">
    <property type="protein sequence ID" value="KAF2533706.1"/>
    <property type="molecule type" value="Genomic_DNA"/>
</dbReference>
<dbReference type="Pfam" id="PF04862">
    <property type="entry name" value="DUF642"/>
    <property type="match status" value="2"/>
</dbReference>
<keyword evidence="6" id="KW-1133">Transmembrane helix</keyword>
<keyword evidence="6" id="KW-0812">Transmembrane</keyword>
<keyword evidence="6" id="KW-0472">Membrane</keyword>
<dbReference type="GO" id="GO:0009505">
    <property type="term" value="C:plant-type cell wall"/>
    <property type="evidence" value="ECO:0007669"/>
    <property type="project" value="TreeGrafter"/>
</dbReference>
<protein>
    <recommendedName>
        <fullName evidence="7">DUF642 domain-containing protein</fullName>
    </recommendedName>
</protein>
<feature type="domain" description="DUF642" evidence="7">
    <location>
        <begin position="19"/>
        <end position="46"/>
    </location>
</feature>
<evidence type="ECO:0000256" key="4">
    <source>
        <dbReference type="ARBA" id="ARBA00022729"/>
    </source>
</evidence>
<dbReference type="GO" id="GO:0005576">
    <property type="term" value="C:extracellular region"/>
    <property type="evidence" value="ECO:0007669"/>
    <property type="project" value="UniProtKB-SubCell"/>
</dbReference>
<dbReference type="PANTHER" id="PTHR31265:SF29">
    <property type="entry name" value="PROTEIN DUF642 L-GALACTONO-1,4-LACTONE-RESPONSIVE GENE 2"/>
    <property type="match status" value="1"/>
</dbReference>
<evidence type="ECO:0000313" key="8">
    <source>
        <dbReference type="EMBL" id="KAF2533706.1"/>
    </source>
</evidence>
<reference evidence="8" key="1">
    <citation type="submission" date="2019-12" db="EMBL/GenBank/DDBJ databases">
        <title>Genome sequencing and annotation of Brassica cretica.</title>
        <authorList>
            <person name="Studholme D.J."/>
            <person name="Sarris P.F."/>
        </authorList>
    </citation>
    <scope>NUCLEOTIDE SEQUENCE</scope>
    <source>
        <strain evidence="8">PFS-102/07</strain>
        <tissue evidence="8">Leaf</tissue>
    </source>
</reference>
<sequence>MMIYSMIYAMVDQWSLGIAESEVAEIVIHNPGEEEDPACVPLIDENILKNGGFEEGPLVLPGSTTGVLFPPFIEDDHSPLPGWMVESLKAVKTIIGKTYVLSFAVGDANNACKGSMVVEAFAGRDTLKVPYESRGTGGFKRASIRFVAVSTRTRVMFYNTFYAMRSDDFSSLWGLVIYDVKLLSVRLYSKALVIPVQTVYISSGWDLYAWAFQAESEVAQIVIHNRGEEEDPACGPLIDGVAIRAIYPPPTNKQYIITLFFTVLEYGFVIMVLKIDIGTQRKQFS</sequence>
<evidence type="ECO:0000256" key="5">
    <source>
        <dbReference type="ARBA" id="ARBA00023180"/>
    </source>
</evidence>
<feature type="transmembrane region" description="Helical" evidence="6">
    <location>
        <begin position="255"/>
        <end position="273"/>
    </location>
</feature>
<evidence type="ECO:0000256" key="3">
    <source>
        <dbReference type="ARBA" id="ARBA00022525"/>
    </source>
</evidence>
<evidence type="ECO:0000256" key="1">
    <source>
        <dbReference type="ARBA" id="ARBA00004196"/>
    </source>
</evidence>
<comment type="caution">
    <text evidence="8">The sequence shown here is derived from an EMBL/GenBank/DDBJ whole genome shotgun (WGS) entry which is preliminary data.</text>
</comment>
<dbReference type="InterPro" id="IPR006946">
    <property type="entry name" value="DGR2-like_dom"/>
</dbReference>
<name>A0A8S9FMZ0_BRACR</name>
<gene>
    <name evidence="8" type="ORF">F2Q70_00032172</name>
</gene>
<organism evidence="8">
    <name type="scientific">Brassica cretica</name>
    <name type="common">Mustard</name>
    <dbReference type="NCBI Taxonomy" id="69181"/>
    <lineage>
        <taxon>Eukaryota</taxon>
        <taxon>Viridiplantae</taxon>
        <taxon>Streptophyta</taxon>
        <taxon>Embryophyta</taxon>
        <taxon>Tracheophyta</taxon>
        <taxon>Spermatophyta</taxon>
        <taxon>Magnoliopsida</taxon>
        <taxon>eudicotyledons</taxon>
        <taxon>Gunneridae</taxon>
        <taxon>Pentapetalae</taxon>
        <taxon>rosids</taxon>
        <taxon>malvids</taxon>
        <taxon>Brassicales</taxon>
        <taxon>Brassicaceae</taxon>
        <taxon>Brassiceae</taxon>
        <taxon>Brassica</taxon>
    </lineage>
</organism>
<keyword evidence="3" id="KW-0964">Secreted</keyword>
<comment type="subcellular location">
    <subcellularLocation>
        <location evidence="1">Cell envelope</location>
    </subcellularLocation>
    <subcellularLocation>
        <location evidence="2">Secreted</location>
    </subcellularLocation>
</comment>
<feature type="domain" description="DUF642" evidence="7">
    <location>
        <begin position="183"/>
        <end position="244"/>
    </location>
</feature>
<keyword evidence="5" id="KW-0325">Glycoprotein</keyword>
<evidence type="ECO:0000256" key="6">
    <source>
        <dbReference type="SAM" id="Phobius"/>
    </source>
</evidence>
<evidence type="ECO:0000256" key="2">
    <source>
        <dbReference type="ARBA" id="ARBA00004613"/>
    </source>
</evidence>
<dbReference type="AlphaFoldDB" id="A0A8S9FMZ0"/>
<dbReference type="PANTHER" id="PTHR31265">
    <property type="entry name" value="OS02G0527500 PROTEIN-RELATED"/>
    <property type="match status" value="1"/>
</dbReference>
<proteinExistence type="predicted"/>
<dbReference type="InterPro" id="IPR052437">
    <property type="entry name" value="Pectin_Meth_Modulator"/>
</dbReference>
<evidence type="ECO:0000259" key="7">
    <source>
        <dbReference type="Pfam" id="PF04862"/>
    </source>
</evidence>
<keyword evidence="4" id="KW-0732">Signal</keyword>
<accession>A0A8S9FMZ0</accession>